<dbReference type="InterPro" id="IPR056362">
    <property type="entry name" value="AtuA-like_ferredoxin_dom"/>
</dbReference>
<dbReference type="EMBL" id="CAFBIZ010000126">
    <property type="protein sequence ID" value="CAB4850496.1"/>
    <property type="molecule type" value="Genomic_DNA"/>
</dbReference>
<protein>
    <submittedName>
        <fullName evidence="4">Unannotated protein</fullName>
    </submittedName>
</protein>
<organism evidence="4">
    <name type="scientific">freshwater metagenome</name>
    <dbReference type="NCBI Taxonomy" id="449393"/>
    <lineage>
        <taxon>unclassified sequences</taxon>
        <taxon>metagenomes</taxon>
        <taxon>ecological metagenomes</taxon>
    </lineage>
</organism>
<sequence>MKIRELAAARAGDKGSTLDITLVAFNQQAYDTLVEALTEEYVGQLMRRSVPGPVTRHLVPGLLAIKYVMPEALEGGIYASVRAGIHWQKAAIWLLLDEEVPQ</sequence>
<proteinExistence type="predicted"/>
<dbReference type="EMBL" id="CAFBND010000066">
    <property type="protein sequence ID" value="CAB4948718.1"/>
    <property type="molecule type" value="Genomic_DNA"/>
</dbReference>
<reference evidence="4" key="1">
    <citation type="submission" date="2020-05" db="EMBL/GenBank/DDBJ databases">
        <authorList>
            <person name="Chiriac C."/>
            <person name="Salcher M."/>
            <person name="Ghai R."/>
            <person name="Kavagutti S V."/>
        </authorList>
    </citation>
    <scope>NUCLEOTIDE SEQUENCE</scope>
</reference>
<evidence type="ECO:0000313" key="4">
    <source>
        <dbReference type="EMBL" id="CAB5023515.1"/>
    </source>
</evidence>
<feature type="domain" description="AtuA-like ferredoxin-fold" evidence="1">
    <location>
        <begin position="1"/>
        <end position="98"/>
    </location>
</feature>
<evidence type="ECO:0000313" key="3">
    <source>
        <dbReference type="EMBL" id="CAB4948718.1"/>
    </source>
</evidence>
<accession>A0A6J7R2B8</accession>
<evidence type="ECO:0000259" key="1">
    <source>
        <dbReference type="Pfam" id="PF23544"/>
    </source>
</evidence>
<gene>
    <name evidence="2" type="ORF">UFOPK3268_01020</name>
    <name evidence="3" type="ORF">UFOPK3752_01520</name>
    <name evidence="4" type="ORF">UFOPK4150_00387</name>
</gene>
<dbReference type="EMBL" id="CAFBPU010000006">
    <property type="protein sequence ID" value="CAB5023515.1"/>
    <property type="molecule type" value="Genomic_DNA"/>
</dbReference>
<dbReference type="Pfam" id="PF23544">
    <property type="entry name" value="AtuA_ferredoxin"/>
    <property type="match status" value="1"/>
</dbReference>
<name>A0A6J7R2B8_9ZZZZ</name>
<evidence type="ECO:0000313" key="2">
    <source>
        <dbReference type="EMBL" id="CAB4850496.1"/>
    </source>
</evidence>
<dbReference type="AlphaFoldDB" id="A0A6J7R2B8"/>